<reference evidence="2" key="1">
    <citation type="journal article" date="2018" name="Genome Biol.">
        <title>SKESA: strategic k-mer extension for scrupulous assemblies.</title>
        <authorList>
            <person name="Souvorov A."/>
            <person name="Agarwala R."/>
            <person name="Lipman D.J."/>
        </authorList>
    </citation>
    <scope>NUCLEOTIDE SEQUENCE</scope>
    <source>
        <strain evidence="2">Salmonella enterica</strain>
    </source>
</reference>
<proteinExistence type="predicted"/>
<dbReference type="EMBL" id="DAAGOZ010000064">
    <property type="protein sequence ID" value="HAB3966895.1"/>
    <property type="molecule type" value="Genomic_DNA"/>
</dbReference>
<dbReference type="Pfam" id="PF06412">
    <property type="entry name" value="TraD"/>
    <property type="match status" value="1"/>
</dbReference>
<comment type="caution">
    <text evidence="2">The sequence shown here is derived from an EMBL/GenBank/DDBJ whole genome shotgun (WGS) entry which is preliminary data.</text>
</comment>
<feature type="region of interest" description="Disordered" evidence="1">
    <location>
        <begin position="1"/>
        <end position="22"/>
    </location>
</feature>
<protein>
    <submittedName>
        <fullName evidence="2">Conjugal transfer protein TraD</fullName>
    </submittedName>
</protein>
<sequence>MSDDNEINKPSDKKDSEIKKPSFKKTLEQKVASAQLRLNRLQHKSKKEAKQLETRQKIILGAEVAKVLDCNVFSVDKELVLGILLNIGSLHKDDKEKYRNSGRLYLASMKGRKF</sequence>
<name>A0A3Z3F8S8_SALDZ</name>
<organism evidence="2">
    <name type="scientific">Salmonella diarizonae</name>
    <dbReference type="NCBI Taxonomy" id="59204"/>
    <lineage>
        <taxon>Bacteria</taxon>
        <taxon>Pseudomonadati</taxon>
        <taxon>Pseudomonadota</taxon>
        <taxon>Gammaproteobacteria</taxon>
        <taxon>Enterobacterales</taxon>
        <taxon>Enterobacteriaceae</taxon>
        <taxon>Salmonella</taxon>
    </lineage>
</organism>
<evidence type="ECO:0000256" key="1">
    <source>
        <dbReference type="SAM" id="MobiDB-lite"/>
    </source>
</evidence>
<evidence type="ECO:0000313" key="2">
    <source>
        <dbReference type="EMBL" id="HAB3966895.1"/>
    </source>
</evidence>
<dbReference type="InterPro" id="IPR009444">
    <property type="entry name" value="Conjugal_tfr_TraD_a-type"/>
</dbReference>
<gene>
    <name evidence="2" type="ORF">GBX62_23675</name>
</gene>
<reference evidence="2" key="2">
    <citation type="submission" date="2019-10" db="EMBL/GenBank/DDBJ databases">
        <authorList>
            <consortium name="NCBI Pathogen Detection Project"/>
        </authorList>
    </citation>
    <scope>NUCLEOTIDE SEQUENCE</scope>
    <source>
        <strain evidence="2">Salmonella enterica</strain>
    </source>
</reference>
<accession>A0A3Z3F8S8</accession>
<dbReference type="AlphaFoldDB" id="A0A3Z3F8S8"/>